<comment type="similarity">
    <text evidence="1">Belongs to the ATP-dependent AMP-binding enzyme family.</text>
</comment>
<dbReference type="Pfam" id="PF13193">
    <property type="entry name" value="AMP-binding_C"/>
    <property type="match status" value="1"/>
</dbReference>
<evidence type="ECO:0000313" key="4">
    <source>
        <dbReference type="EMBL" id="KAG0562752.1"/>
    </source>
</evidence>
<dbReference type="GO" id="GO:0031956">
    <property type="term" value="F:medium-chain fatty acid-CoA ligase activity"/>
    <property type="evidence" value="ECO:0007669"/>
    <property type="project" value="TreeGrafter"/>
</dbReference>
<evidence type="ECO:0008006" key="6">
    <source>
        <dbReference type="Google" id="ProtNLM"/>
    </source>
</evidence>
<evidence type="ECO:0000256" key="1">
    <source>
        <dbReference type="ARBA" id="ARBA00006432"/>
    </source>
</evidence>
<dbReference type="InterPro" id="IPR042099">
    <property type="entry name" value="ANL_N_sf"/>
</dbReference>
<dbReference type="PANTHER" id="PTHR43201:SF8">
    <property type="entry name" value="ACYL-COA SYNTHETASE FAMILY MEMBER 3"/>
    <property type="match status" value="1"/>
</dbReference>
<dbReference type="InterPro" id="IPR020845">
    <property type="entry name" value="AMP-binding_CS"/>
</dbReference>
<gene>
    <name evidence="4" type="ORF">KC19_9G168300</name>
</gene>
<dbReference type="EMBL" id="CM026430">
    <property type="protein sequence ID" value="KAG0562752.1"/>
    <property type="molecule type" value="Genomic_DNA"/>
</dbReference>
<protein>
    <recommendedName>
        <fullName evidence="6">Malonate--CoA ligase</fullName>
    </recommendedName>
</protein>
<sequence length="654" mass="71964">MHSGSGRCRVWLFRLHLHPRAASPSFSLNLKVHDVPAHVRHLASARVIAGTEPTTKPVENALDVLKVGFSIGRAHRAIAISDERRSHSYGELLHSSFQLSLLLQSLLRGERQLPVANTSMEAHGDGVNELQQEGSKTLGVYKKTNAEGEVVVVTERSKQVKILKGARVGIMGKPCAEFVAGMWGTWLSGAVAVPLALNHPEAELLHVLSDAGVSVVFATEEYRELLEPAAKKCGALFYLLPSVASLDNDLSDKQEHGLQSIEKMEAEIHKVSSRIRGEQAALIIYTSGTTGKPKGAVHTHSSIEAQVRMLAKAWDYSTKDRFLHCLPLHHVHGLVNILLAPLFIGATIEFLPKFSTWDVWRRWQESYSNLDVPASDAITVFSGVPTIYVRLLQGYDLMDVDHQISCSLAASKLRLMMCGSSALPEPVMEKWERVTGHRLLERYGMTEFGMGLSNPLYGDRRPGFVGEPLPGVEVSIVEEEGAASGVGSLCIRSPGMFSEYWNLPQVTEKSFRKDGYFETGDTVTKEDGYYKILGRTSVDIIKSGGYKISSLEIEAVLLQHPVIAECAIMGIPDKDYGEIISAIIVPHEAQAAAAAAKWEPVLTLEALRDWARPLLAPYKIPQHLLVWESLPRNAMGKVNKKDLKNLILSSFPKA</sequence>
<dbReference type="InterPro" id="IPR000873">
    <property type="entry name" value="AMP-dep_synth/lig_dom"/>
</dbReference>
<dbReference type="Gene3D" id="3.30.300.30">
    <property type="match status" value="1"/>
</dbReference>
<evidence type="ECO:0000259" key="2">
    <source>
        <dbReference type="Pfam" id="PF00501"/>
    </source>
</evidence>
<organism evidence="4 5">
    <name type="scientific">Ceratodon purpureus</name>
    <name type="common">Fire moss</name>
    <name type="synonym">Dicranum purpureum</name>
    <dbReference type="NCBI Taxonomy" id="3225"/>
    <lineage>
        <taxon>Eukaryota</taxon>
        <taxon>Viridiplantae</taxon>
        <taxon>Streptophyta</taxon>
        <taxon>Embryophyta</taxon>
        <taxon>Bryophyta</taxon>
        <taxon>Bryophytina</taxon>
        <taxon>Bryopsida</taxon>
        <taxon>Dicranidae</taxon>
        <taxon>Pseudoditrichales</taxon>
        <taxon>Ditrichaceae</taxon>
        <taxon>Ceratodon</taxon>
    </lineage>
</organism>
<evidence type="ECO:0000259" key="3">
    <source>
        <dbReference type="Pfam" id="PF13193"/>
    </source>
</evidence>
<accession>A0A8T0H0V4</accession>
<comment type="caution">
    <text evidence="4">The sequence shown here is derived from an EMBL/GenBank/DDBJ whole genome shotgun (WGS) entry which is preliminary data.</text>
</comment>
<dbReference type="PANTHER" id="PTHR43201">
    <property type="entry name" value="ACYL-COA SYNTHETASE"/>
    <property type="match status" value="1"/>
</dbReference>
<dbReference type="PROSITE" id="PS00455">
    <property type="entry name" value="AMP_BINDING"/>
    <property type="match status" value="1"/>
</dbReference>
<reference evidence="4" key="1">
    <citation type="submission" date="2020-06" db="EMBL/GenBank/DDBJ databases">
        <title>WGS assembly of Ceratodon purpureus strain R40.</title>
        <authorList>
            <person name="Carey S.B."/>
            <person name="Jenkins J."/>
            <person name="Shu S."/>
            <person name="Lovell J.T."/>
            <person name="Sreedasyam A."/>
            <person name="Maumus F."/>
            <person name="Tiley G.P."/>
            <person name="Fernandez-Pozo N."/>
            <person name="Barry K."/>
            <person name="Chen C."/>
            <person name="Wang M."/>
            <person name="Lipzen A."/>
            <person name="Daum C."/>
            <person name="Saski C.A."/>
            <person name="Payton A.C."/>
            <person name="Mcbreen J.C."/>
            <person name="Conrad R.E."/>
            <person name="Kollar L.M."/>
            <person name="Olsson S."/>
            <person name="Huttunen S."/>
            <person name="Landis J.B."/>
            <person name="Wickett N.J."/>
            <person name="Johnson M.G."/>
            <person name="Rensing S.A."/>
            <person name="Grimwood J."/>
            <person name="Schmutz J."/>
            <person name="Mcdaniel S.F."/>
        </authorList>
    </citation>
    <scope>NUCLEOTIDE SEQUENCE</scope>
    <source>
        <strain evidence="4">R40</strain>
    </source>
</reference>
<evidence type="ECO:0000313" key="5">
    <source>
        <dbReference type="Proteomes" id="UP000822688"/>
    </source>
</evidence>
<feature type="domain" description="AMP-binding enzyme C-terminal" evidence="3">
    <location>
        <begin position="552"/>
        <end position="637"/>
    </location>
</feature>
<dbReference type="Pfam" id="PF00501">
    <property type="entry name" value="AMP-binding"/>
    <property type="match status" value="1"/>
</dbReference>
<dbReference type="InterPro" id="IPR025110">
    <property type="entry name" value="AMP-bd_C"/>
</dbReference>
<keyword evidence="5" id="KW-1185">Reference proteome</keyword>
<name>A0A8T0H0V4_CERPU</name>
<dbReference type="Gene3D" id="3.40.50.12780">
    <property type="entry name" value="N-terminal domain of ligase-like"/>
    <property type="match status" value="1"/>
</dbReference>
<dbReference type="CDD" id="cd05941">
    <property type="entry name" value="MCS"/>
    <property type="match status" value="1"/>
</dbReference>
<feature type="domain" description="AMP-dependent synthetase/ligase" evidence="2">
    <location>
        <begin position="162"/>
        <end position="501"/>
    </location>
</feature>
<dbReference type="InterPro" id="IPR045851">
    <property type="entry name" value="AMP-bd_C_sf"/>
</dbReference>
<dbReference type="Proteomes" id="UP000822688">
    <property type="component" value="Chromosome 9"/>
</dbReference>
<proteinExistence type="inferred from homology"/>
<dbReference type="AlphaFoldDB" id="A0A8T0H0V4"/>
<dbReference type="SUPFAM" id="SSF56801">
    <property type="entry name" value="Acetyl-CoA synthetase-like"/>
    <property type="match status" value="1"/>
</dbReference>
<dbReference type="GO" id="GO:0006631">
    <property type="term" value="P:fatty acid metabolic process"/>
    <property type="evidence" value="ECO:0007669"/>
    <property type="project" value="TreeGrafter"/>
</dbReference>